<reference evidence="2 3" key="1">
    <citation type="journal article" date="2018" name="PLoS Genet.">
        <title>Population sequencing reveals clonal diversity and ancestral inbreeding in the grapevine cultivar Chardonnay.</title>
        <authorList>
            <person name="Roach M.J."/>
            <person name="Johnson D.L."/>
            <person name="Bohlmann J."/>
            <person name="van Vuuren H.J."/>
            <person name="Jones S.J."/>
            <person name="Pretorius I.S."/>
            <person name="Schmidt S.A."/>
            <person name="Borneman A.R."/>
        </authorList>
    </citation>
    <scope>NUCLEOTIDE SEQUENCE [LARGE SCALE GENOMIC DNA]</scope>
    <source>
        <strain evidence="3">cv. Chardonnay</strain>
        <tissue evidence="2">Leaf</tissue>
    </source>
</reference>
<evidence type="ECO:0000256" key="1">
    <source>
        <dbReference type="SAM" id="MobiDB-lite"/>
    </source>
</evidence>
<protein>
    <submittedName>
        <fullName evidence="2">Uncharacterized protein</fullName>
    </submittedName>
</protein>
<feature type="region of interest" description="Disordered" evidence="1">
    <location>
        <begin position="46"/>
        <end position="78"/>
    </location>
</feature>
<organism evidence="2 3">
    <name type="scientific">Vitis vinifera</name>
    <name type="common">Grape</name>
    <dbReference type="NCBI Taxonomy" id="29760"/>
    <lineage>
        <taxon>Eukaryota</taxon>
        <taxon>Viridiplantae</taxon>
        <taxon>Streptophyta</taxon>
        <taxon>Embryophyta</taxon>
        <taxon>Tracheophyta</taxon>
        <taxon>Spermatophyta</taxon>
        <taxon>Magnoliopsida</taxon>
        <taxon>eudicotyledons</taxon>
        <taxon>Gunneridae</taxon>
        <taxon>Pentapetalae</taxon>
        <taxon>rosids</taxon>
        <taxon>Vitales</taxon>
        <taxon>Vitaceae</taxon>
        <taxon>Viteae</taxon>
        <taxon>Vitis</taxon>
    </lineage>
</organism>
<dbReference type="AlphaFoldDB" id="A0A438J2X9"/>
<evidence type="ECO:0000313" key="2">
    <source>
        <dbReference type="EMBL" id="RVX03324.1"/>
    </source>
</evidence>
<proteinExistence type="predicted"/>
<dbReference type="EMBL" id="QGNW01000066">
    <property type="protein sequence ID" value="RVX03324.1"/>
    <property type="molecule type" value="Genomic_DNA"/>
</dbReference>
<dbReference type="Proteomes" id="UP000288805">
    <property type="component" value="Unassembled WGS sequence"/>
</dbReference>
<sequence>MSSSRSDEHRRAEYDRGVRRGRLFTPLTFSYRQMLPLIQAVEGFRCPQPMRSDPNMSRKTSPGSAWEAPVDAVEQSST</sequence>
<name>A0A438J2X9_VITVI</name>
<comment type="caution">
    <text evidence="2">The sequence shown here is derived from an EMBL/GenBank/DDBJ whole genome shotgun (WGS) entry which is preliminary data.</text>
</comment>
<gene>
    <name evidence="2" type="ORF">CK203_019846</name>
</gene>
<evidence type="ECO:0000313" key="3">
    <source>
        <dbReference type="Proteomes" id="UP000288805"/>
    </source>
</evidence>
<accession>A0A438J2X9</accession>
<feature type="compositionally biased region" description="Polar residues" evidence="1">
    <location>
        <begin position="54"/>
        <end position="63"/>
    </location>
</feature>